<dbReference type="InterPro" id="IPR000182">
    <property type="entry name" value="GNAT_dom"/>
</dbReference>
<comment type="caution">
    <text evidence="3">The sequence shown here is derived from an EMBL/GenBank/DDBJ whole genome shotgun (WGS) entry which is preliminary data.</text>
</comment>
<keyword evidence="5" id="KW-1185">Reference proteome</keyword>
<dbReference type="EMBL" id="JAMDNP010000060">
    <property type="protein sequence ID" value="MCY9763647.1"/>
    <property type="molecule type" value="Genomic_DNA"/>
</dbReference>
<evidence type="ECO:0000313" key="3">
    <source>
        <dbReference type="EMBL" id="NOJ70038.1"/>
    </source>
</evidence>
<dbReference type="CDD" id="cd04301">
    <property type="entry name" value="NAT_SF"/>
    <property type="match status" value="1"/>
</dbReference>
<dbReference type="PROSITE" id="PS51186">
    <property type="entry name" value="GNAT"/>
    <property type="match status" value="1"/>
</dbReference>
<evidence type="ECO:0000313" key="4">
    <source>
        <dbReference type="Proteomes" id="UP000552038"/>
    </source>
</evidence>
<dbReference type="EMBL" id="JABFOR010000004">
    <property type="protein sequence ID" value="NOJ70038.1"/>
    <property type="molecule type" value="Genomic_DNA"/>
</dbReference>
<evidence type="ECO:0000313" key="5">
    <source>
        <dbReference type="Proteomes" id="UP001527181"/>
    </source>
</evidence>
<dbReference type="GO" id="GO:0016747">
    <property type="term" value="F:acyltransferase activity, transferring groups other than amino-acyl groups"/>
    <property type="evidence" value="ECO:0007669"/>
    <property type="project" value="InterPro"/>
</dbReference>
<dbReference type="GeneID" id="94491701"/>
<protein>
    <submittedName>
        <fullName evidence="3">GNAT family N-acetyltransferase</fullName>
    </submittedName>
</protein>
<dbReference type="Proteomes" id="UP001527181">
    <property type="component" value="Unassembled WGS sequence"/>
</dbReference>
<dbReference type="RefSeq" id="WP_157267304.1">
    <property type="nucleotide sequence ID" value="NZ_JABFOR010000004.1"/>
</dbReference>
<dbReference type="Proteomes" id="UP000552038">
    <property type="component" value="Unassembled WGS sequence"/>
</dbReference>
<reference evidence="2 5" key="2">
    <citation type="submission" date="2022-05" db="EMBL/GenBank/DDBJ databases">
        <title>Genome Sequencing of Bee-Associated Microbes.</title>
        <authorList>
            <person name="Dunlap C."/>
        </authorList>
    </citation>
    <scope>NUCLEOTIDE SEQUENCE [LARGE SCALE GENOMIC DNA]</scope>
    <source>
        <strain evidence="2 5">NRRL B-04010</strain>
    </source>
</reference>
<dbReference type="InterPro" id="IPR016181">
    <property type="entry name" value="Acyl_CoA_acyltransferase"/>
</dbReference>
<proteinExistence type="predicted"/>
<organism evidence="3 4">
    <name type="scientific">Paenibacillus alvei</name>
    <name type="common">Bacillus alvei</name>
    <dbReference type="NCBI Taxonomy" id="44250"/>
    <lineage>
        <taxon>Bacteria</taxon>
        <taxon>Bacillati</taxon>
        <taxon>Bacillota</taxon>
        <taxon>Bacilli</taxon>
        <taxon>Bacillales</taxon>
        <taxon>Paenibacillaceae</taxon>
        <taxon>Paenibacillus</taxon>
    </lineage>
</organism>
<reference evidence="3 4" key="1">
    <citation type="submission" date="2020-05" db="EMBL/GenBank/DDBJ databases">
        <title>Whole genome sequencing and identification of novel metabolites from Paenibacillus alvei strain JR949.</title>
        <authorList>
            <person name="Rajendhran J."/>
            <person name="Sree Pranav P."/>
            <person name="Mahalakshmi B."/>
            <person name="Karthikeyan R."/>
        </authorList>
    </citation>
    <scope>NUCLEOTIDE SEQUENCE [LARGE SCALE GENOMIC DNA]</scope>
    <source>
        <strain evidence="3 4">JR949</strain>
    </source>
</reference>
<dbReference type="Pfam" id="PF00583">
    <property type="entry name" value="Acetyltransf_1"/>
    <property type="match status" value="1"/>
</dbReference>
<dbReference type="SUPFAM" id="SSF55729">
    <property type="entry name" value="Acyl-CoA N-acyltransferases (Nat)"/>
    <property type="match status" value="1"/>
</dbReference>
<dbReference type="AlphaFoldDB" id="A0AAP6ZTR3"/>
<evidence type="ECO:0000313" key="2">
    <source>
        <dbReference type="EMBL" id="MCY9763647.1"/>
    </source>
</evidence>
<feature type="domain" description="N-acetyltransferase" evidence="1">
    <location>
        <begin position="2"/>
        <end position="150"/>
    </location>
</feature>
<evidence type="ECO:0000259" key="1">
    <source>
        <dbReference type="PROSITE" id="PS51186"/>
    </source>
</evidence>
<sequence>MFVIRQLQMSDDATLDQLWNLQQAAYRIEADMIGFDKIPPLLETVDDLRRTSEIFFGWWEGQQLAGAVSIEMIGPVVMDICRLMVRPDYFRRGIGAGLLSHVLHMPDVHTHRIATGVRNIPALTLYEREGFQYVRDEEIAPGVWLRHLERKG</sequence>
<gene>
    <name evidence="3" type="ORF">HMI46_05665</name>
    <name evidence="2" type="ORF">M5X12_24365</name>
</gene>
<dbReference type="Gene3D" id="3.40.630.30">
    <property type="match status" value="1"/>
</dbReference>
<accession>A0AAP6ZTR3</accession>
<name>A0AAP6ZTR3_PAEAL</name>